<evidence type="ECO:0000313" key="2">
    <source>
        <dbReference type="EMBL" id="SLM18755.1"/>
    </source>
</evidence>
<accession>A0A3P3XR41</accession>
<dbReference type="SUPFAM" id="SSF51735">
    <property type="entry name" value="NAD(P)-binding Rossmann-fold domains"/>
    <property type="match status" value="1"/>
</dbReference>
<name>A0A3P3XR41_9SPIR</name>
<dbReference type="Gene3D" id="3.90.180.10">
    <property type="entry name" value="Medium-chain alcohol dehydrogenases, catalytic domain"/>
    <property type="match status" value="1"/>
</dbReference>
<reference evidence="2" key="1">
    <citation type="submission" date="2017-02" db="EMBL/GenBank/DDBJ databases">
        <authorList>
            <person name="Regsiter A."/>
            <person name="William W."/>
        </authorList>
    </citation>
    <scope>NUCLEOTIDE SEQUENCE</scope>
    <source>
        <strain evidence="2">BdmA 4</strain>
    </source>
</reference>
<gene>
    <name evidence="2" type="ORF">SPIRO4BDMA_50270</name>
</gene>
<dbReference type="InterPro" id="IPR050129">
    <property type="entry name" value="Zn_alcohol_dh"/>
</dbReference>
<proteinExistence type="predicted"/>
<dbReference type="EMBL" id="FWDO01000005">
    <property type="protein sequence ID" value="SLM18755.1"/>
    <property type="molecule type" value="Genomic_DNA"/>
</dbReference>
<protein>
    <recommendedName>
        <fullName evidence="3">Alcohol dehydrogenase-like C-terminal domain-containing protein</fullName>
    </recommendedName>
</protein>
<dbReference type="PANTHER" id="PTHR43401">
    <property type="entry name" value="L-THREONINE 3-DEHYDROGENASE"/>
    <property type="match status" value="1"/>
</dbReference>
<dbReference type="InterPro" id="IPR036291">
    <property type="entry name" value="NAD(P)-bd_dom_sf"/>
</dbReference>
<keyword evidence="1" id="KW-0560">Oxidoreductase</keyword>
<organism evidence="2">
    <name type="scientific">uncultured spirochete</name>
    <dbReference type="NCBI Taxonomy" id="156406"/>
    <lineage>
        <taxon>Bacteria</taxon>
        <taxon>Pseudomonadati</taxon>
        <taxon>Spirochaetota</taxon>
        <taxon>Spirochaetia</taxon>
        <taxon>Spirochaetales</taxon>
        <taxon>environmental samples</taxon>
    </lineage>
</organism>
<dbReference type="AlphaFoldDB" id="A0A3P3XR41"/>
<evidence type="ECO:0008006" key="3">
    <source>
        <dbReference type="Google" id="ProtNLM"/>
    </source>
</evidence>
<evidence type="ECO:0000256" key="1">
    <source>
        <dbReference type="ARBA" id="ARBA00023002"/>
    </source>
</evidence>
<dbReference type="GO" id="GO:0016491">
    <property type="term" value="F:oxidoreductase activity"/>
    <property type="evidence" value="ECO:0007669"/>
    <property type="project" value="UniProtKB-KW"/>
</dbReference>
<sequence>MKKGFYDIVIIAVNKIELVSEYITLTSDAGTVLMFSGLSKDEFVSVEAYSIHYRQVSLKGSFGYAMHHFKEALSLIDAHKEMFSRIITHRYPLERGKEAFDLLASGDALKIVLKP</sequence>
<dbReference type="Gene3D" id="3.40.50.720">
    <property type="entry name" value="NAD(P)-binding Rossmann-like Domain"/>
    <property type="match status" value="1"/>
</dbReference>
<dbReference type="PANTHER" id="PTHR43401:SF2">
    <property type="entry name" value="L-THREONINE 3-DEHYDROGENASE"/>
    <property type="match status" value="1"/>
</dbReference>